<reference evidence="2" key="1">
    <citation type="submission" date="2020-10" db="EMBL/GenBank/DDBJ databases">
        <authorList>
            <person name="Han B."/>
            <person name="Lu T."/>
            <person name="Zhao Q."/>
            <person name="Huang X."/>
            <person name="Zhao Y."/>
        </authorList>
    </citation>
    <scope>NUCLEOTIDE SEQUENCE</scope>
</reference>
<proteinExistence type="predicted"/>
<evidence type="ECO:0000256" key="1">
    <source>
        <dbReference type="SAM" id="MobiDB-lite"/>
    </source>
</evidence>
<feature type="compositionally biased region" description="Basic and acidic residues" evidence="1">
    <location>
        <begin position="77"/>
        <end position="91"/>
    </location>
</feature>
<evidence type="ECO:0000313" key="3">
    <source>
        <dbReference type="Proteomes" id="UP000604825"/>
    </source>
</evidence>
<protein>
    <submittedName>
        <fullName evidence="2">Uncharacterized protein</fullName>
    </submittedName>
</protein>
<dbReference type="Proteomes" id="UP000604825">
    <property type="component" value="Unassembled WGS sequence"/>
</dbReference>
<evidence type="ECO:0000313" key="2">
    <source>
        <dbReference type="EMBL" id="CAD6261116.1"/>
    </source>
</evidence>
<sequence length="142" mass="15846">MAKAVRRPRGRALLLLARREPLPVEGRVEGQMKNKIQRITGIMKQWLAFMSKMFPEMDCINEIESALHDEVGHIEMDGDDTEHACSDDDGHGAYSNNDIGIDPEDSNENVYSPTNDVRPNSSEESIANAYSPTNDVQRDGSI</sequence>
<keyword evidence="3" id="KW-1185">Reference proteome</keyword>
<name>A0A811QRM5_9POAL</name>
<feature type="compositionally biased region" description="Polar residues" evidence="1">
    <location>
        <begin position="108"/>
        <end position="135"/>
    </location>
</feature>
<feature type="region of interest" description="Disordered" evidence="1">
    <location>
        <begin position="77"/>
        <end position="142"/>
    </location>
</feature>
<comment type="caution">
    <text evidence="2">The sequence shown here is derived from an EMBL/GenBank/DDBJ whole genome shotgun (WGS) entry which is preliminary data.</text>
</comment>
<dbReference type="AlphaFoldDB" id="A0A811QRM5"/>
<dbReference type="EMBL" id="CAJGYO010000011">
    <property type="protein sequence ID" value="CAD6261116.1"/>
    <property type="molecule type" value="Genomic_DNA"/>
</dbReference>
<accession>A0A811QRM5</accession>
<organism evidence="2 3">
    <name type="scientific">Miscanthus lutarioriparius</name>
    <dbReference type="NCBI Taxonomy" id="422564"/>
    <lineage>
        <taxon>Eukaryota</taxon>
        <taxon>Viridiplantae</taxon>
        <taxon>Streptophyta</taxon>
        <taxon>Embryophyta</taxon>
        <taxon>Tracheophyta</taxon>
        <taxon>Spermatophyta</taxon>
        <taxon>Magnoliopsida</taxon>
        <taxon>Liliopsida</taxon>
        <taxon>Poales</taxon>
        <taxon>Poaceae</taxon>
        <taxon>PACMAD clade</taxon>
        <taxon>Panicoideae</taxon>
        <taxon>Andropogonodae</taxon>
        <taxon>Andropogoneae</taxon>
        <taxon>Saccharinae</taxon>
        <taxon>Miscanthus</taxon>
    </lineage>
</organism>
<gene>
    <name evidence="2" type="ORF">NCGR_LOCUS44537</name>
</gene>